<proteinExistence type="predicted"/>
<gene>
    <name evidence="2" type="ORF">ACFOUY_03535</name>
</gene>
<organism evidence="2 3">
    <name type="scientific">Pedobacter jamesrossensis</name>
    <dbReference type="NCBI Taxonomy" id="1908238"/>
    <lineage>
        <taxon>Bacteria</taxon>
        <taxon>Pseudomonadati</taxon>
        <taxon>Bacteroidota</taxon>
        <taxon>Sphingobacteriia</taxon>
        <taxon>Sphingobacteriales</taxon>
        <taxon>Sphingobacteriaceae</taxon>
        <taxon>Pedobacter</taxon>
    </lineage>
</organism>
<evidence type="ECO:0000313" key="3">
    <source>
        <dbReference type="Proteomes" id="UP001595792"/>
    </source>
</evidence>
<dbReference type="RefSeq" id="WP_378959078.1">
    <property type="nucleotide sequence ID" value="NZ_JBHRXC010000001.1"/>
</dbReference>
<evidence type="ECO:0000313" key="2">
    <source>
        <dbReference type="EMBL" id="MFC4195764.1"/>
    </source>
</evidence>
<feature type="signal peptide" evidence="1">
    <location>
        <begin position="1"/>
        <end position="19"/>
    </location>
</feature>
<dbReference type="EMBL" id="JBHSBY010000022">
    <property type="protein sequence ID" value="MFC4195764.1"/>
    <property type="molecule type" value="Genomic_DNA"/>
</dbReference>
<evidence type="ECO:0000256" key="1">
    <source>
        <dbReference type="SAM" id="SignalP"/>
    </source>
</evidence>
<keyword evidence="3" id="KW-1185">Reference proteome</keyword>
<reference evidence="3" key="1">
    <citation type="journal article" date="2019" name="Int. J. Syst. Evol. Microbiol.">
        <title>The Global Catalogue of Microorganisms (GCM) 10K type strain sequencing project: providing services to taxonomists for standard genome sequencing and annotation.</title>
        <authorList>
            <consortium name="The Broad Institute Genomics Platform"/>
            <consortium name="The Broad Institute Genome Sequencing Center for Infectious Disease"/>
            <person name="Wu L."/>
            <person name="Ma J."/>
        </authorList>
    </citation>
    <scope>NUCLEOTIDE SEQUENCE [LARGE SCALE GENOMIC DNA]</scope>
    <source>
        <strain evidence="3">CCM 8689</strain>
    </source>
</reference>
<protein>
    <submittedName>
        <fullName evidence="2">Uncharacterized protein</fullName>
    </submittedName>
</protein>
<dbReference type="Proteomes" id="UP001595792">
    <property type="component" value="Unassembled WGS sequence"/>
</dbReference>
<comment type="caution">
    <text evidence="2">The sequence shown here is derived from an EMBL/GenBank/DDBJ whole genome shotgun (WGS) entry which is preliminary data.</text>
</comment>
<name>A0ABV8NH53_9SPHI</name>
<feature type="chain" id="PRO_5045731008" evidence="1">
    <location>
        <begin position="20"/>
        <end position="324"/>
    </location>
</feature>
<accession>A0ABV8NH53</accession>
<sequence>MKKLTIIVCLILIALGANAQIDRNVITPIGNRPLPSALIQLPTTTHIDRVEIYEQPNFAGRVAKYANVVNPFSYPFTNKRNISLKVAPGHVAYIKFDDEFQSTLICTGDYPTFGSVFTNNILAITIKKANTQDLSFSGFSLPIHNNDCKKIAGTLKVRLVEKLADGSYAACPIVNENGTAVNNYKTQATMFSKIGLERAEANGMRDYVFNSGATVPVISSTVASNKPAIKDIFMVSEYALENGNIFVEVIPSIKVAHKTSDLATDYSSNVKMLAIDADLINYKNAGTYFSSKPFTVKGNPDNNYGTATGVAYSIIKDIRIHFSK</sequence>
<keyword evidence="1" id="KW-0732">Signal</keyword>